<dbReference type="Pfam" id="PF00533">
    <property type="entry name" value="BRCT"/>
    <property type="match status" value="1"/>
</dbReference>
<dbReference type="AlphaFoldDB" id="A0A840RP00"/>
<dbReference type="Gene3D" id="3.40.50.10190">
    <property type="entry name" value="BRCT domain"/>
    <property type="match status" value="1"/>
</dbReference>
<feature type="transmembrane region" description="Helical" evidence="1">
    <location>
        <begin position="71"/>
        <end position="89"/>
    </location>
</feature>
<keyword evidence="1" id="KW-0472">Membrane</keyword>
<dbReference type="InterPro" id="IPR036420">
    <property type="entry name" value="BRCT_dom_sf"/>
</dbReference>
<dbReference type="EMBL" id="JACHHQ010000001">
    <property type="protein sequence ID" value="MBB5198658.1"/>
    <property type="molecule type" value="Genomic_DNA"/>
</dbReference>
<keyword evidence="1" id="KW-1133">Transmembrane helix</keyword>
<gene>
    <name evidence="3" type="ORF">HNR39_000468</name>
</gene>
<dbReference type="CDD" id="cd00027">
    <property type="entry name" value="BRCT"/>
    <property type="match status" value="1"/>
</dbReference>
<dbReference type="Proteomes" id="UP000571084">
    <property type="component" value="Unassembled WGS sequence"/>
</dbReference>
<proteinExistence type="predicted"/>
<evidence type="ECO:0000259" key="2">
    <source>
        <dbReference type="PROSITE" id="PS50172"/>
    </source>
</evidence>
<protein>
    <recommendedName>
        <fullName evidence="2">BRCT domain-containing protein</fullName>
    </recommendedName>
</protein>
<organism evidence="3 4">
    <name type="scientific">Glaciimonas immobilis</name>
    <dbReference type="NCBI Taxonomy" id="728004"/>
    <lineage>
        <taxon>Bacteria</taxon>
        <taxon>Pseudomonadati</taxon>
        <taxon>Pseudomonadota</taxon>
        <taxon>Betaproteobacteria</taxon>
        <taxon>Burkholderiales</taxon>
        <taxon>Oxalobacteraceae</taxon>
        <taxon>Glaciimonas</taxon>
    </lineage>
</organism>
<evidence type="ECO:0000313" key="3">
    <source>
        <dbReference type="EMBL" id="MBB5198658.1"/>
    </source>
</evidence>
<dbReference type="RefSeq" id="WP_168052763.1">
    <property type="nucleotide sequence ID" value="NZ_JAAOZT010000002.1"/>
</dbReference>
<comment type="caution">
    <text evidence="3">The sequence shown here is derived from an EMBL/GenBank/DDBJ whole genome shotgun (WGS) entry which is preliminary data.</text>
</comment>
<feature type="transmembrane region" description="Helical" evidence="1">
    <location>
        <begin position="42"/>
        <end position="59"/>
    </location>
</feature>
<name>A0A840RP00_9BURK</name>
<sequence length="349" mass="39421">MQNKYITSLVMYFFRLVLTIGLAWLRFASHNFSKTKGLMRDAAILLSLPVVWFAFVYYLGSKCVRPIFRHLIGAACGGLSMVAGVLSTLGAHVDWSTIIFILFLFVLVVFYGREHKKKVLEKMAVVGQRTHMGAQQEQKINLEKLSESVVIKKRSARKATRNIPSQLIQRVASTLPDQIVFLYENADGDIALRDVNVTSKYSNERGDFYIAGYCLKARASRTFRTDRIIGTITRSSTGEILSVEEWWKLFADITPRFIAARAPTVYKTGPVNIMFTGYRKAEREVMESFAENAGWTVRKTISKTLDYLMAGKNAGPSKTKDAIAYGVEIVTMSDVESFREWLEEAVEVT</sequence>
<feature type="domain" description="BRCT" evidence="2">
    <location>
        <begin position="270"/>
        <end position="349"/>
    </location>
</feature>
<keyword evidence="1" id="KW-0812">Transmembrane</keyword>
<dbReference type="InterPro" id="IPR001357">
    <property type="entry name" value="BRCT_dom"/>
</dbReference>
<feature type="transmembrane region" description="Helical" evidence="1">
    <location>
        <begin position="95"/>
        <end position="112"/>
    </location>
</feature>
<feature type="transmembrane region" description="Helical" evidence="1">
    <location>
        <begin position="12"/>
        <end position="30"/>
    </location>
</feature>
<dbReference type="SUPFAM" id="SSF52113">
    <property type="entry name" value="BRCT domain"/>
    <property type="match status" value="1"/>
</dbReference>
<evidence type="ECO:0000313" key="4">
    <source>
        <dbReference type="Proteomes" id="UP000571084"/>
    </source>
</evidence>
<dbReference type="PROSITE" id="PS50172">
    <property type="entry name" value="BRCT"/>
    <property type="match status" value="1"/>
</dbReference>
<evidence type="ECO:0000256" key="1">
    <source>
        <dbReference type="SAM" id="Phobius"/>
    </source>
</evidence>
<keyword evidence="4" id="KW-1185">Reference proteome</keyword>
<accession>A0A840RP00</accession>
<reference evidence="3 4" key="1">
    <citation type="submission" date="2020-08" db="EMBL/GenBank/DDBJ databases">
        <title>Genomic Encyclopedia of Type Strains, Phase IV (KMG-IV): sequencing the most valuable type-strain genomes for metagenomic binning, comparative biology and taxonomic classification.</title>
        <authorList>
            <person name="Goeker M."/>
        </authorList>
    </citation>
    <scope>NUCLEOTIDE SEQUENCE [LARGE SCALE GENOMIC DNA]</scope>
    <source>
        <strain evidence="3 4">DSM 23240</strain>
    </source>
</reference>